<evidence type="ECO:0000256" key="1">
    <source>
        <dbReference type="ARBA" id="ARBA00022491"/>
    </source>
</evidence>
<keyword evidence="3 5" id="KW-0238">DNA-binding</keyword>
<keyword evidence="2" id="KW-0805">Transcription regulation</keyword>
<dbReference type="RefSeq" id="WP_119813307.1">
    <property type="nucleotide sequence ID" value="NZ_QYUP01000201.1"/>
</dbReference>
<gene>
    <name evidence="7" type="ORF">D3872_25045</name>
</gene>
<evidence type="ECO:0000259" key="6">
    <source>
        <dbReference type="PROSITE" id="PS50977"/>
    </source>
</evidence>
<feature type="DNA-binding region" description="H-T-H motif" evidence="5">
    <location>
        <begin position="33"/>
        <end position="52"/>
    </location>
</feature>
<evidence type="ECO:0000256" key="3">
    <source>
        <dbReference type="ARBA" id="ARBA00023125"/>
    </source>
</evidence>
<proteinExistence type="predicted"/>
<name>A0A418X6Y4_9BURK</name>
<dbReference type="InterPro" id="IPR023772">
    <property type="entry name" value="DNA-bd_HTH_TetR-type_CS"/>
</dbReference>
<dbReference type="OrthoDB" id="9798857at2"/>
<dbReference type="Proteomes" id="UP000284006">
    <property type="component" value="Unassembled WGS sequence"/>
</dbReference>
<keyword evidence="4" id="KW-0804">Transcription</keyword>
<evidence type="ECO:0000313" key="8">
    <source>
        <dbReference type="Proteomes" id="UP000284006"/>
    </source>
</evidence>
<accession>A0A418X6Y4</accession>
<evidence type="ECO:0000313" key="7">
    <source>
        <dbReference type="EMBL" id="RJG08217.1"/>
    </source>
</evidence>
<keyword evidence="8" id="KW-1185">Reference proteome</keyword>
<dbReference type="PANTHER" id="PTHR47506:SF7">
    <property type="entry name" value="TRANSCRIPTIONAL REGULATORY PROTEIN"/>
    <property type="match status" value="1"/>
</dbReference>
<reference evidence="7 8" key="1">
    <citation type="submission" date="2018-09" db="EMBL/GenBank/DDBJ databases">
        <authorList>
            <person name="Zhu H."/>
        </authorList>
    </citation>
    <scope>NUCLEOTIDE SEQUENCE [LARGE SCALE GENOMIC DNA]</scope>
    <source>
        <strain evidence="7 8">K1S02-61</strain>
    </source>
</reference>
<dbReference type="InterPro" id="IPR009057">
    <property type="entry name" value="Homeodomain-like_sf"/>
</dbReference>
<keyword evidence="1" id="KW-0678">Repressor</keyword>
<dbReference type="PANTHER" id="PTHR47506">
    <property type="entry name" value="TRANSCRIPTIONAL REGULATORY PROTEIN"/>
    <property type="match status" value="1"/>
</dbReference>
<evidence type="ECO:0000256" key="5">
    <source>
        <dbReference type="PROSITE-ProRule" id="PRU00335"/>
    </source>
</evidence>
<dbReference type="InterPro" id="IPR001647">
    <property type="entry name" value="HTH_TetR"/>
</dbReference>
<evidence type="ECO:0000256" key="2">
    <source>
        <dbReference type="ARBA" id="ARBA00023015"/>
    </source>
</evidence>
<dbReference type="SUPFAM" id="SSF48498">
    <property type="entry name" value="Tetracyclin repressor-like, C-terminal domain"/>
    <property type="match status" value="1"/>
</dbReference>
<dbReference type="PROSITE" id="PS50977">
    <property type="entry name" value="HTH_TETR_2"/>
    <property type="match status" value="1"/>
</dbReference>
<organism evidence="7 8">
    <name type="scientific">Massilia cavernae</name>
    <dbReference type="NCBI Taxonomy" id="2320864"/>
    <lineage>
        <taxon>Bacteria</taxon>
        <taxon>Pseudomonadati</taxon>
        <taxon>Pseudomonadota</taxon>
        <taxon>Betaproteobacteria</taxon>
        <taxon>Burkholderiales</taxon>
        <taxon>Oxalobacteraceae</taxon>
        <taxon>Telluria group</taxon>
        <taxon>Massilia</taxon>
    </lineage>
</organism>
<dbReference type="AlphaFoldDB" id="A0A418X6Y4"/>
<feature type="domain" description="HTH tetR-type" evidence="6">
    <location>
        <begin position="10"/>
        <end position="70"/>
    </location>
</feature>
<dbReference type="PROSITE" id="PS01081">
    <property type="entry name" value="HTH_TETR_1"/>
    <property type="match status" value="1"/>
</dbReference>
<comment type="caution">
    <text evidence="7">The sequence shown here is derived from an EMBL/GenBank/DDBJ whole genome shotgun (WGS) entry which is preliminary data.</text>
</comment>
<dbReference type="SUPFAM" id="SSF46689">
    <property type="entry name" value="Homeodomain-like"/>
    <property type="match status" value="1"/>
</dbReference>
<dbReference type="GO" id="GO:0003677">
    <property type="term" value="F:DNA binding"/>
    <property type="evidence" value="ECO:0007669"/>
    <property type="project" value="UniProtKB-UniRule"/>
</dbReference>
<protein>
    <submittedName>
        <fullName evidence="7">TetR/AcrR family transcriptional regulator</fullName>
    </submittedName>
</protein>
<dbReference type="PRINTS" id="PR00455">
    <property type="entry name" value="HTHTETR"/>
</dbReference>
<dbReference type="InterPro" id="IPR036271">
    <property type="entry name" value="Tet_transcr_reg_TetR-rel_C_sf"/>
</dbReference>
<dbReference type="EMBL" id="QYUP01000201">
    <property type="protein sequence ID" value="RJG08217.1"/>
    <property type="molecule type" value="Genomic_DNA"/>
</dbReference>
<dbReference type="Gene3D" id="1.10.357.10">
    <property type="entry name" value="Tetracycline Repressor, domain 2"/>
    <property type="match status" value="1"/>
</dbReference>
<evidence type="ECO:0000256" key="4">
    <source>
        <dbReference type="ARBA" id="ARBA00023163"/>
    </source>
</evidence>
<dbReference type="Gene3D" id="1.10.10.60">
    <property type="entry name" value="Homeodomain-like"/>
    <property type="match status" value="1"/>
</dbReference>
<sequence>MPRVSKEQASKNHDVIEGASARLFREQGFKAVTVNELMSAAGLTHGGFYRHFESKDALAKVACQKAFDQSRARIGARIGQAPDRPAALRSLVDGYLSIERRDNLGDGCAATAFASDISREPAESPLRAAYIDGVKGLLDQIGALSMADHSNERRDAAIVQLSAMVGALLLARATNGDELSEQFLSVVREHIVRAT</sequence>
<dbReference type="Pfam" id="PF00440">
    <property type="entry name" value="TetR_N"/>
    <property type="match status" value="1"/>
</dbReference>